<dbReference type="InterPro" id="IPR006143">
    <property type="entry name" value="RND_pump_MFP"/>
</dbReference>
<dbReference type="FunFam" id="2.40.30.170:FF:000010">
    <property type="entry name" value="Efflux RND transporter periplasmic adaptor subunit"/>
    <property type="match status" value="1"/>
</dbReference>
<dbReference type="PROSITE" id="PS51257">
    <property type="entry name" value="PROKAR_LIPOPROTEIN"/>
    <property type="match status" value="1"/>
</dbReference>
<evidence type="ECO:0000259" key="6">
    <source>
        <dbReference type="Pfam" id="PF25989"/>
    </source>
</evidence>
<dbReference type="GO" id="GO:1990281">
    <property type="term" value="C:efflux pump complex"/>
    <property type="evidence" value="ECO:0007669"/>
    <property type="project" value="TreeGrafter"/>
</dbReference>
<dbReference type="AlphaFoldDB" id="A0A432WHD6"/>
<feature type="domain" description="YknX-like C-terminal permuted SH3-like" evidence="6">
    <location>
        <begin position="282"/>
        <end position="345"/>
    </location>
</feature>
<comment type="caution">
    <text evidence="7">The sequence shown here is derived from an EMBL/GenBank/DDBJ whole genome shotgun (WGS) entry which is preliminary data.</text>
</comment>
<dbReference type="InterPro" id="IPR058637">
    <property type="entry name" value="YknX-like_C"/>
</dbReference>
<organism evidence="7 8">
    <name type="scientific">Aliidiomarina soli</name>
    <dbReference type="NCBI Taxonomy" id="1928574"/>
    <lineage>
        <taxon>Bacteria</taxon>
        <taxon>Pseudomonadati</taxon>
        <taxon>Pseudomonadota</taxon>
        <taxon>Gammaproteobacteria</taxon>
        <taxon>Alteromonadales</taxon>
        <taxon>Idiomarinaceae</taxon>
        <taxon>Aliidiomarina</taxon>
    </lineage>
</organism>
<evidence type="ECO:0000256" key="2">
    <source>
        <dbReference type="SAM" id="Coils"/>
    </source>
</evidence>
<protein>
    <submittedName>
        <fullName evidence="7">Efflux RND transporter periplasmic adaptor subunit</fullName>
    </submittedName>
</protein>
<gene>
    <name evidence="7" type="ORF">CWE14_08395</name>
</gene>
<evidence type="ECO:0000256" key="1">
    <source>
        <dbReference type="ARBA" id="ARBA00009477"/>
    </source>
</evidence>
<dbReference type="PANTHER" id="PTHR30469">
    <property type="entry name" value="MULTIDRUG RESISTANCE PROTEIN MDTA"/>
    <property type="match status" value="1"/>
</dbReference>
<dbReference type="Pfam" id="PF25954">
    <property type="entry name" value="Beta-barrel_RND_2"/>
    <property type="match status" value="1"/>
</dbReference>
<dbReference type="InterPro" id="IPR058647">
    <property type="entry name" value="BSH_CzcB-like"/>
</dbReference>
<feature type="chain" id="PRO_5019477726" evidence="3">
    <location>
        <begin position="27"/>
        <end position="352"/>
    </location>
</feature>
<feature type="signal peptide" evidence="3">
    <location>
        <begin position="1"/>
        <end position="26"/>
    </location>
</feature>
<proteinExistence type="inferred from homology"/>
<dbReference type="Gene3D" id="2.40.420.20">
    <property type="match status" value="1"/>
</dbReference>
<dbReference type="PANTHER" id="PTHR30469:SF38">
    <property type="entry name" value="HLYD FAMILY SECRETION PROTEIN"/>
    <property type="match status" value="1"/>
</dbReference>
<keyword evidence="3" id="KW-0732">Signal</keyword>
<evidence type="ECO:0000313" key="7">
    <source>
        <dbReference type="EMBL" id="RUO33232.1"/>
    </source>
</evidence>
<dbReference type="Pfam" id="PF25973">
    <property type="entry name" value="BSH_CzcB"/>
    <property type="match status" value="1"/>
</dbReference>
<accession>A0A432WHD6</accession>
<dbReference type="RefSeq" id="WP_126798952.1">
    <property type="nucleotide sequence ID" value="NZ_PIPO01000003.1"/>
</dbReference>
<sequence>MRAYPLPTLLLALCLPLLSACQNSDASTASALDSEQQAPALPVETHEVDRATLYARFSTTGVLEAREEADVVARVNGVIEEILVEEGDFVERGQVLATLESERFEQARLQAAAELRGVEQELVRLQQMAQQQLASADAVERLQANRDTLKARLRLTEIDLESATIRAPISGYIASRYAKTGNLIQQHERHSLFNIIDLDLLETTLHVPERDLAKVRNGQRVELQLQGIADTVTGEVARISPAVDSVAGTFRVTVQIHNPEHQLKSGMFARAQINYAQHDDTLRIPHYALLRLDSQSYVYVIEDGLAKRRQVTPGLRDGEWVEITDGLAAGSQVVITGQTNLTDNSRIVSVNL</sequence>
<evidence type="ECO:0000259" key="4">
    <source>
        <dbReference type="Pfam" id="PF25954"/>
    </source>
</evidence>
<reference evidence="7 8" key="1">
    <citation type="journal article" date="2011" name="Front. Microbiol.">
        <title>Genomic signatures of strain selection and enhancement in Bacillus atrophaeus var. globigii, a historical biowarfare simulant.</title>
        <authorList>
            <person name="Gibbons H.S."/>
            <person name="Broomall S.M."/>
            <person name="McNew L.A."/>
            <person name="Daligault H."/>
            <person name="Chapman C."/>
            <person name="Bruce D."/>
            <person name="Karavis M."/>
            <person name="Krepps M."/>
            <person name="McGregor P.A."/>
            <person name="Hong C."/>
            <person name="Park K.H."/>
            <person name="Akmal A."/>
            <person name="Feldman A."/>
            <person name="Lin J.S."/>
            <person name="Chang W.E."/>
            <person name="Higgs B.W."/>
            <person name="Demirev P."/>
            <person name="Lindquist J."/>
            <person name="Liem A."/>
            <person name="Fochler E."/>
            <person name="Read T.D."/>
            <person name="Tapia R."/>
            <person name="Johnson S."/>
            <person name="Bishop-Lilly K.A."/>
            <person name="Detter C."/>
            <person name="Han C."/>
            <person name="Sozhamannan S."/>
            <person name="Rosenzweig C.N."/>
            <person name="Skowronski E.W."/>
        </authorList>
    </citation>
    <scope>NUCLEOTIDE SEQUENCE [LARGE SCALE GENOMIC DNA]</scope>
    <source>
        <strain evidence="7 8">Y4G10-17</strain>
    </source>
</reference>
<dbReference type="Proteomes" id="UP000287823">
    <property type="component" value="Unassembled WGS sequence"/>
</dbReference>
<feature type="domain" description="CzcB-like barrel-sandwich hybrid" evidence="5">
    <location>
        <begin position="68"/>
        <end position="195"/>
    </location>
</feature>
<dbReference type="SUPFAM" id="SSF111369">
    <property type="entry name" value="HlyD-like secretion proteins"/>
    <property type="match status" value="1"/>
</dbReference>
<dbReference type="Pfam" id="PF25989">
    <property type="entry name" value="YknX_C"/>
    <property type="match status" value="1"/>
</dbReference>
<evidence type="ECO:0000256" key="3">
    <source>
        <dbReference type="SAM" id="SignalP"/>
    </source>
</evidence>
<comment type="similarity">
    <text evidence="1">Belongs to the membrane fusion protein (MFP) (TC 8.A.1) family.</text>
</comment>
<feature type="coiled-coil region" evidence="2">
    <location>
        <begin position="108"/>
        <end position="159"/>
    </location>
</feature>
<dbReference type="Gene3D" id="2.40.50.100">
    <property type="match status" value="1"/>
</dbReference>
<feature type="domain" description="CusB-like beta-barrel" evidence="4">
    <location>
        <begin position="205"/>
        <end position="274"/>
    </location>
</feature>
<keyword evidence="8" id="KW-1185">Reference proteome</keyword>
<name>A0A432WHD6_9GAMM</name>
<dbReference type="InterPro" id="IPR058792">
    <property type="entry name" value="Beta-barrel_RND_2"/>
</dbReference>
<evidence type="ECO:0000313" key="8">
    <source>
        <dbReference type="Proteomes" id="UP000287823"/>
    </source>
</evidence>
<dbReference type="NCBIfam" id="TIGR01730">
    <property type="entry name" value="RND_mfp"/>
    <property type="match status" value="1"/>
</dbReference>
<dbReference type="GO" id="GO:0015562">
    <property type="term" value="F:efflux transmembrane transporter activity"/>
    <property type="evidence" value="ECO:0007669"/>
    <property type="project" value="TreeGrafter"/>
</dbReference>
<dbReference type="EMBL" id="PIPO01000003">
    <property type="protein sequence ID" value="RUO33232.1"/>
    <property type="molecule type" value="Genomic_DNA"/>
</dbReference>
<dbReference type="Gene3D" id="2.40.30.170">
    <property type="match status" value="1"/>
</dbReference>
<keyword evidence="2" id="KW-0175">Coiled coil</keyword>
<evidence type="ECO:0000259" key="5">
    <source>
        <dbReference type="Pfam" id="PF25973"/>
    </source>
</evidence>
<dbReference type="Gene3D" id="1.10.287.470">
    <property type="entry name" value="Helix hairpin bin"/>
    <property type="match status" value="1"/>
</dbReference>